<organism evidence="4 5">
    <name type="scientific">Penicillium camemberti (strain FM 013)</name>
    <dbReference type="NCBI Taxonomy" id="1429867"/>
    <lineage>
        <taxon>Eukaryota</taxon>
        <taxon>Fungi</taxon>
        <taxon>Dikarya</taxon>
        <taxon>Ascomycota</taxon>
        <taxon>Pezizomycotina</taxon>
        <taxon>Eurotiomycetes</taxon>
        <taxon>Eurotiomycetidae</taxon>
        <taxon>Eurotiales</taxon>
        <taxon>Aspergillaceae</taxon>
        <taxon>Penicillium</taxon>
    </lineage>
</organism>
<proteinExistence type="inferred from homology"/>
<comment type="similarity">
    <text evidence="2">Belongs to the aldo/keto reductase family. Aldo/keto reductase 2 subfamily.</text>
</comment>
<dbReference type="InterPro" id="IPR050523">
    <property type="entry name" value="AKR_Detox_Biosynth"/>
</dbReference>
<dbReference type="InterPro" id="IPR023210">
    <property type="entry name" value="NADP_OxRdtase_dom"/>
</dbReference>
<keyword evidence="1" id="KW-0560">Oxidoreductase</keyword>
<dbReference type="EMBL" id="HG793135">
    <property type="protein sequence ID" value="CRL18902.1"/>
    <property type="molecule type" value="Genomic_DNA"/>
</dbReference>
<feature type="domain" description="NADP-dependent oxidoreductase" evidence="3">
    <location>
        <begin position="5"/>
        <end position="301"/>
    </location>
</feature>
<evidence type="ECO:0000313" key="5">
    <source>
        <dbReference type="Proteomes" id="UP000053732"/>
    </source>
</evidence>
<evidence type="ECO:0000313" key="4">
    <source>
        <dbReference type="EMBL" id="CRL18902.1"/>
    </source>
</evidence>
<sequence>MAGVKIIWGAGSIMDEISYPTLESINKVLDVLEATGIKTLDTAKIYNNSEELLGKVHAASRFTIDSKYPGGVSPEPSTPESFVASLNESLVYLQTNQLGIYYIHAPERRSSIDDVLASVNTSYQAGKFKQFGLSNYLAEEVEEVVRICRENNYVLPSVYQGSYSAVTRRGEREIFPTLRKHNISFYAYSPIAGGFLTKDVAMLVSGGEGRWDLSGGMYNTLFNKPGMLEGLKQWEEISKGSGVSKAELAYRWVAYNSALKEELGDAIVVGSRNVEQLNQTLAALRKGPLSEEIAAQIEQVWNIVEADAPLDNFNSFPQNDNVG</sequence>
<evidence type="ECO:0000259" key="3">
    <source>
        <dbReference type="Pfam" id="PF00248"/>
    </source>
</evidence>
<dbReference type="PRINTS" id="PR00069">
    <property type="entry name" value="ALDKETRDTASE"/>
</dbReference>
<dbReference type="InterPro" id="IPR020471">
    <property type="entry name" value="AKR"/>
</dbReference>
<reference evidence="4 5" key="1">
    <citation type="journal article" date="2014" name="Nat. Commun.">
        <title>Multiple recent horizontal transfers of a large genomic region in cheese making fungi.</title>
        <authorList>
            <person name="Cheeseman K."/>
            <person name="Ropars J."/>
            <person name="Renault P."/>
            <person name="Dupont J."/>
            <person name="Gouzy J."/>
            <person name="Branca A."/>
            <person name="Abraham A.L."/>
            <person name="Ceppi M."/>
            <person name="Conseiller E."/>
            <person name="Debuchy R."/>
            <person name="Malagnac F."/>
            <person name="Goarin A."/>
            <person name="Silar P."/>
            <person name="Lacoste S."/>
            <person name="Sallet E."/>
            <person name="Bensimon A."/>
            <person name="Giraud T."/>
            <person name="Brygoo Y."/>
        </authorList>
    </citation>
    <scope>NUCLEOTIDE SEQUENCE [LARGE SCALE GENOMIC DNA]</scope>
    <source>
        <strain evidence="5">FM 013</strain>
    </source>
</reference>
<dbReference type="STRING" id="1429867.A0A0G4NXT3"/>
<keyword evidence="5" id="KW-1185">Reference proteome</keyword>
<dbReference type="SUPFAM" id="SSF51430">
    <property type="entry name" value="NAD(P)-linked oxidoreductase"/>
    <property type="match status" value="1"/>
</dbReference>
<gene>
    <name evidence="4" type="ORF">PCAMFM013_S002g000772</name>
</gene>
<dbReference type="GO" id="GO:0016491">
    <property type="term" value="F:oxidoreductase activity"/>
    <property type="evidence" value="ECO:0007669"/>
    <property type="project" value="UniProtKB-KW"/>
</dbReference>
<name>A0A0G4NXT3_PENC3</name>
<accession>A0A0G4NXT3</accession>
<dbReference type="Pfam" id="PF00248">
    <property type="entry name" value="Aldo_ket_red"/>
    <property type="match status" value="1"/>
</dbReference>
<dbReference type="InterPro" id="IPR036812">
    <property type="entry name" value="NAD(P)_OxRdtase_dom_sf"/>
</dbReference>
<protein>
    <submittedName>
        <fullName evidence="4">Aldo/keto reductase</fullName>
    </submittedName>
</protein>
<evidence type="ECO:0000256" key="1">
    <source>
        <dbReference type="ARBA" id="ARBA00023002"/>
    </source>
</evidence>
<dbReference type="PANTHER" id="PTHR43364:SF4">
    <property type="entry name" value="NAD(P)-LINKED OXIDOREDUCTASE SUPERFAMILY PROTEIN"/>
    <property type="match status" value="1"/>
</dbReference>
<dbReference type="Proteomes" id="UP000053732">
    <property type="component" value="Unassembled WGS sequence"/>
</dbReference>
<dbReference type="AlphaFoldDB" id="A0A0G4NXT3"/>
<evidence type="ECO:0000256" key="2">
    <source>
        <dbReference type="ARBA" id="ARBA00038157"/>
    </source>
</evidence>
<dbReference type="Gene3D" id="3.20.20.100">
    <property type="entry name" value="NADP-dependent oxidoreductase domain"/>
    <property type="match status" value="1"/>
</dbReference>
<dbReference type="PANTHER" id="PTHR43364">
    <property type="entry name" value="NADH-SPECIFIC METHYLGLYOXAL REDUCTASE-RELATED"/>
    <property type="match status" value="1"/>
</dbReference>
<dbReference type="CDD" id="cd19075">
    <property type="entry name" value="AKR_AKR7A1-5"/>
    <property type="match status" value="1"/>
</dbReference>